<keyword evidence="2 4" id="KW-0378">Hydrolase</keyword>
<dbReference type="InterPro" id="IPR000868">
    <property type="entry name" value="Isochorismatase-like_dom"/>
</dbReference>
<evidence type="ECO:0000313" key="4">
    <source>
        <dbReference type="EMBL" id="ODM04137.1"/>
    </source>
</evidence>
<dbReference type="PATRIC" id="fig|1432052.4.peg.5484"/>
<reference evidence="4 5" key="1">
    <citation type="submission" date="2016-07" db="EMBL/GenBank/DDBJ databases">
        <title>Characterization of isolates of Eisenbergiella tayi derived from blood cultures, using whole genome sequencing.</title>
        <authorList>
            <person name="Burdz T."/>
            <person name="Wiebe D."/>
            <person name="Huynh C."/>
            <person name="Bernard K."/>
        </authorList>
    </citation>
    <scope>NUCLEOTIDE SEQUENCE [LARGE SCALE GENOMIC DNA]</scope>
    <source>
        <strain evidence="4 5">NML 110608</strain>
    </source>
</reference>
<dbReference type="AlphaFoldDB" id="A0A1E3A6M5"/>
<sequence>MNQKNTVVLIVDVQNALMEAHPFREEELTDNLKAIIHNARQRGLEVVYVRHDGGEGDELALGTQGWQIFDATAPQEGERIFEKRFNSAFKDTGLGEYLKEKKITEIILGGLQTEYCIDATCKSAFERGFHVWIPAHTTSTFDNDYFTAEQLTEYFEKKMWDGRYADVRPVEEIIEKMKNFPIS</sequence>
<protein>
    <submittedName>
        <fullName evidence="4">Streptothricin hydrolase</fullName>
        <ecNumber evidence="4">3.5.2.19</ecNumber>
    </submittedName>
</protein>
<evidence type="ECO:0000313" key="5">
    <source>
        <dbReference type="Proteomes" id="UP000094067"/>
    </source>
</evidence>
<dbReference type="Pfam" id="PF00857">
    <property type="entry name" value="Isochorismatase"/>
    <property type="match status" value="1"/>
</dbReference>
<evidence type="ECO:0000256" key="1">
    <source>
        <dbReference type="ARBA" id="ARBA00006336"/>
    </source>
</evidence>
<dbReference type="SUPFAM" id="SSF52499">
    <property type="entry name" value="Isochorismatase-like hydrolases"/>
    <property type="match status" value="1"/>
</dbReference>
<dbReference type="EMBL" id="MCGH01000003">
    <property type="protein sequence ID" value="ODM04137.1"/>
    <property type="molecule type" value="Genomic_DNA"/>
</dbReference>
<comment type="caution">
    <text evidence="4">The sequence shown here is derived from an EMBL/GenBank/DDBJ whole genome shotgun (WGS) entry which is preliminary data.</text>
</comment>
<dbReference type="EC" id="3.5.2.19" evidence="4"/>
<evidence type="ECO:0000256" key="2">
    <source>
        <dbReference type="ARBA" id="ARBA00022801"/>
    </source>
</evidence>
<gene>
    <name evidence="4" type="primary">sttH</name>
    <name evidence="4" type="ORF">BEI61_04941</name>
</gene>
<dbReference type="PANTHER" id="PTHR43540">
    <property type="entry name" value="PEROXYUREIDOACRYLATE/UREIDOACRYLATE AMIDOHYDROLASE-RELATED"/>
    <property type="match status" value="1"/>
</dbReference>
<evidence type="ECO:0000259" key="3">
    <source>
        <dbReference type="Pfam" id="PF00857"/>
    </source>
</evidence>
<dbReference type="InterPro" id="IPR036380">
    <property type="entry name" value="Isochorismatase-like_sf"/>
</dbReference>
<dbReference type="InterPro" id="IPR050272">
    <property type="entry name" value="Isochorismatase-like_hydrls"/>
</dbReference>
<feature type="domain" description="Isochorismatase-like" evidence="3">
    <location>
        <begin position="6"/>
        <end position="147"/>
    </location>
</feature>
<name>A0A1E3A6M5_9FIRM</name>
<dbReference type="PANTHER" id="PTHR43540:SF14">
    <property type="entry name" value="ISOCHORISMATASE"/>
    <property type="match status" value="1"/>
</dbReference>
<proteinExistence type="inferred from homology"/>
<dbReference type="Proteomes" id="UP000094067">
    <property type="component" value="Unassembled WGS sequence"/>
</dbReference>
<accession>A0A1E3A6M5</accession>
<dbReference type="CDD" id="cd01014">
    <property type="entry name" value="nicotinamidase_related"/>
    <property type="match status" value="1"/>
</dbReference>
<organism evidence="4 5">
    <name type="scientific">Eisenbergiella tayi</name>
    <dbReference type="NCBI Taxonomy" id="1432052"/>
    <lineage>
        <taxon>Bacteria</taxon>
        <taxon>Bacillati</taxon>
        <taxon>Bacillota</taxon>
        <taxon>Clostridia</taxon>
        <taxon>Lachnospirales</taxon>
        <taxon>Lachnospiraceae</taxon>
        <taxon>Eisenbergiella</taxon>
    </lineage>
</organism>
<comment type="similarity">
    <text evidence="1">Belongs to the isochorismatase family.</text>
</comment>
<dbReference type="RefSeq" id="WP_069154372.1">
    <property type="nucleotide sequence ID" value="NZ_MCGH01000003.1"/>
</dbReference>
<dbReference type="GO" id="GO:0016787">
    <property type="term" value="F:hydrolase activity"/>
    <property type="evidence" value="ECO:0007669"/>
    <property type="project" value="UniProtKB-KW"/>
</dbReference>
<dbReference type="Gene3D" id="3.40.50.850">
    <property type="entry name" value="Isochorismatase-like"/>
    <property type="match status" value="1"/>
</dbReference>